<proteinExistence type="predicted"/>
<reference evidence="1 2" key="2">
    <citation type="submission" date="2019-01" db="EMBL/GenBank/DDBJ databases">
        <title>Tautonia sociabilis, a novel thermotolerant planctomycete of Isosphaeraceae family, isolated from a 4000 m deep subterranean habitat.</title>
        <authorList>
            <person name="Kovaleva O.L."/>
            <person name="Elcheninov A.G."/>
            <person name="Van Heerden E."/>
            <person name="Toshchakov S.V."/>
            <person name="Novikov A."/>
            <person name="Bonch-Osmolovskaya E.A."/>
            <person name="Kublanov I.V."/>
        </authorList>
    </citation>
    <scope>NUCLEOTIDE SEQUENCE [LARGE SCALE GENOMIC DNA]</scope>
    <source>
        <strain evidence="1 2">GM2012</strain>
    </source>
</reference>
<reference evidence="1 2" key="1">
    <citation type="submission" date="2018-12" db="EMBL/GenBank/DDBJ databases">
        <authorList>
            <person name="Toschakov S.V."/>
        </authorList>
    </citation>
    <scope>NUCLEOTIDE SEQUENCE [LARGE SCALE GENOMIC DNA]</scope>
    <source>
        <strain evidence="1 2">GM2012</strain>
    </source>
</reference>
<dbReference type="Proteomes" id="UP000280296">
    <property type="component" value="Unassembled WGS sequence"/>
</dbReference>
<sequence>MIPALARWADDRDARRADRLRRSLGRMRWLISWERRGDGRWVARLSCPELPETVARCGRSRCEAARRAARVLSLRRGADGPRAAQAGHRP</sequence>
<evidence type="ECO:0000313" key="1">
    <source>
        <dbReference type="EMBL" id="RUL85733.1"/>
    </source>
</evidence>
<protein>
    <submittedName>
        <fullName evidence="1">Uncharacterized protein</fullName>
    </submittedName>
</protein>
<keyword evidence="2" id="KW-1185">Reference proteome</keyword>
<evidence type="ECO:0000313" key="2">
    <source>
        <dbReference type="Proteomes" id="UP000280296"/>
    </source>
</evidence>
<comment type="caution">
    <text evidence="1">The sequence shown here is derived from an EMBL/GenBank/DDBJ whole genome shotgun (WGS) entry which is preliminary data.</text>
</comment>
<dbReference type="EMBL" id="RYZH01000037">
    <property type="protein sequence ID" value="RUL85733.1"/>
    <property type="molecule type" value="Genomic_DNA"/>
</dbReference>
<gene>
    <name evidence="1" type="ORF">TsocGM_17835</name>
</gene>
<organism evidence="1 2">
    <name type="scientific">Tautonia sociabilis</name>
    <dbReference type="NCBI Taxonomy" id="2080755"/>
    <lineage>
        <taxon>Bacteria</taxon>
        <taxon>Pseudomonadati</taxon>
        <taxon>Planctomycetota</taxon>
        <taxon>Planctomycetia</taxon>
        <taxon>Isosphaerales</taxon>
        <taxon>Isosphaeraceae</taxon>
        <taxon>Tautonia</taxon>
    </lineage>
</organism>
<accession>A0A432MGF8</accession>
<name>A0A432MGF8_9BACT</name>
<dbReference type="AlphaFoldDB" id="A0A432MGF8"/>
<dbReference type="RefSeq" id="WP_126726820.1">
    <property type="nucleotide sequence ID" value="NZ_RYZH01000037.1"/>
</dbReference>